<name>A0AAN8U5Z1_SOLBU</name>
<dbReference type="AlphaFoldDB" id="A0AAN8U5Z1"/>
<dbReference type="EMBL" id="JBANQN010000002">
    <property type="protein sequence ID" value="KAK6796806.1"/>
    <property type="molecule type" value="Genomic_DNA"/>
</dbReference>
<gene>
    <name evidence="1" type="ORF">RDI58_004507</name>
</gene>
<sequence>MDYHQVHSLFLISVGKRSDVKERFNVF</sequence>
<protein>
    <submittedName>
        <fullName evidence="1">Uncharacterized protein</fullName>
    </submittedName>
</protein>
<evidence type="ECO:0000313" key="1">
    <source>
        <dbReference type="EMBL" id="KAK6796806.1"/>
    </source>
</evidence>
<proteinExistence type="predicted"/>
<organism evidence="1 2">
    <name type="scientific">Solanum bulbocastanum</name>
    <name type="common">Wild potato</name>
    <dbReference type="NCBI Taxonomy" id="147425"/>
    <lineage>
        <taxon>Eukaryota</taxon>
        <taxon>Viridiplantae</taxon>
        <taxon>Streptophyta</taxon>
        <taxon>Embryophyta</taxon>
        <taxon>Tracheophyta</taxon>
        <taxon>Spermatophyta</taxon>
        <taxon>Magnoliopsida</taxon>
        <taxon>eudicotyledons</taxon>
        <taxon>Gunneridae</taxon>
        <taxon>Pentapetalae</taxon>
        <taxon>asterids</taxon>
        <taxon>lamiids</taxon>
        <taxon>Solanales</taxon>
        <taxon>Solanaceae</taxon>
        <taxon>Solanoideae</taxon>
        <taxon>Solaneae</taxon>
        <taxon>Solanum</taxon>
    </lineage>
</organism>
<evidence type="ECO:0000313" key="2">
    <source>
        <dbReference type="Proteomes" id="UP001371456"/>
    </source>
</evidence>
<accession>A0AAN8U5Z1</accession>
<dbReference type="Proteomes" id="UP001371456">
    <property type="component" value="Unassembled WGS sequence"/>
</dbReference>
<reference evidence="1 2" key="1">
    <citation type="submission" date="2024-02" db="EMBL/GenBank/DDBJ databases">
        <title>de novo genome assembly of Solanum bulbocastanum strain 11H21.</title>
        <authorList>
            <person name="Hosaka A.J."/>
        </authorList>
    </citation>
    <scope>NUCLEOTIDE SEQUENCE [LARGE SCALE GENOMIC DNA]</scope>
    <source>
        <tissue evidence="1">Young leaves</tissue>
    </source>
</reference>
<keyword evidence="2" id="KW-1185">Reference proteome</keyword>
<comment type="caution">
    <text evidence="1">The sequence shown here is derived from an EMBL/GenBank/DDBJ whole genome shotgun (WGS) entry which is preliminary data.</text>
</comment>